<feature type="region of interest" description="Disordered" evidence="2">
    <location>
        <begin position="1211"/>
        <end position="1233"/>
    </location>
</feature>
<feature type="region of interest" description="Disordered" evidence="2">
    <location>
        <begin position="830"/>
        <end position="916"/>
    </location>
</feature>
<sequence>MRFLNERRAPRHTGNYFKPNAYLVSPSERRIPCMGNRQSAVEMSRNKSIIRSSSSGSYPYPRTHTTLMVIPSNRPPPPPQPVKMFTGVRRRPPLNRACPPIPESKSNESIMSHASRVSEQQKAGTSTETTADLVIENRNVVDVLHRLDANSNNIVSTSSVPSSRKSKEKKAKMSSTPRSPLMSMANSVKSKLTKITHLGRSSESSSSSNIKTSQSFSGIRQPKQVPKRIDQNANRVIKSSSMEVPSTSKVCIPQDPTPLVDDKIEEISEAGLISRSEMAPPKPMEHVCVKLEEDVLVVTKEFDERYPGQKRSASPDPPAVEESQTMSELDQIPSETVVETISEELDNNANQKTPGPVRRVIKETTTTTVTTTTFSESSPVPIIEKMEFVEKQESILVPKSHLDTAAIHVDVPAPVHIPEAVVSPKNERFVSPERYVLLVKTPEALRKHRTLTIGEKDQNDVKPEEEIQYTKMETVKFKEIKEKVKYEEPVPKEKFILTVKTPEAIRRHHTFTIRDKSPEEEMKITKSQSDVHVSKKLVKQTSEPERKTLEKDLFKEKEDVVPEPKFVIVMKTPECLRRHHTFTIGDRPKSPDYPYIEEGEITEPIATIGPPADRRKKEEEKEKKKKEWEEYEKPPPEKYILTTTTPLAIRKYQTFVVEAKEEKAIPQSMSADAVMMTKKGKVQRSESTDSKKHSYLRRLQFELFRGRSRERKTEKQEKRQKSLDERKPESTQKYILSTTTPIMMRKYQTFAIVDGKPKDGELANLQSIESSYQKQVQKDMSFEEEKTTSPAKTSDFYSITATTPLTKRKVVVEETVTSSVHQLSLDEAIGSPTKKPISPEPRHLFVMGGRRSTTPQEERKVEKLHEPPRNLKLDTDRSQSDNAELLEERKSTMSGDLTSPEEDIPMDTNLTPTTEDVMEAVIISRRIEGLMTSPIEEEPEGVTSSIRDLSIKSLEKKRNSDSERPAPVFTPPSPPKDKPFPVMTVPKSTSTSSSDSAHPMTSSSSSSRIKPTQLPIKKTIQVVDPMHIVELKPEQKSKKEALASNILRSLRNAGKMLTPSFLRKEKKGPKKSLYPKTTSNGRQHISEKLERKAPLAEGESSVVANSPLVENLPVTFEKWSNKSPRLSVKHFSETIIEEGLDANANAMSPQLEHRAIPSSHQQDNAGLIDDDILDQPMLVGDTFSHSSSIDCISAHQRMNESIISIDRSIAPNESRSSNQPTQNNVNRNTFNETNLDRQIDAGRSEVQDIKTQLQKLNRLVNEMGVSGWEEELTRLRCENEQLRRELAERDATIAALQSQTVSS</sequence>
<dbReference type="EMBL" id="CP090894">
    <property type="protein sequence ID" value="ULT96384.1"/>
    <property type="molecule type" value="Genomic_DNA"/>
</dbReference>
<evidence type="ECO:0000313" key="3">
    <source>
        <dbReference type="EMBL" id="ULT96384.1"/>
    </source>
</evidence>
<feature type="compositionally biased region" description="Polar residues" evidence="2">
    <location>
        <begin position="107"/>
        <end position="130"/>
    </location>
</feature>
<feature type="compositionally biased region" description="Low complexity" evidence="2">
    <location>
        <begin position="201"/>
        <end position="217"/>
    </location>
</feature>
<feature type="compositionally biased region" description="Low complexity" evidence="2">
    <location>
        <begin position="988"/>
        <end position="1007"/>
    </location>
</feature>
<feature type="region of interest" description="Disordered" evidence="2">
    <location>
        <begin position="90"/>
        <end position="130"/>
    </location>
</feature>
<evidence type="ECO:0000256" key="1">
    <source>
        <dbReference type="SAM" id="Coils"/>
    </source>
</evidence>
<feature type="region of interest" description="Disordered" evidence="2">
    <location>
        <begin position="304"/>
        <end position="333"/>
    </location>
</feature>
<evidence type="ECO:0000256" key="2">
    <source>
        <dbReference type="SAM" id="MobiDB-lite"/>
    </source>
</evidence>
<feature type="region of interest" description="Disordered" evidence="2">
    <location>
        <begin position="153"/>
        <end position="230"/>
    </location>
</feature>
<feature type="compositionally biased region" description="Low complexity" evidence="2">
    <location>
        <begin position="1221"/>
        <end position="1233"/>
    </location>
</feature>
<feature type="compositionally biased region" description="Polar residues" evidence="2">
    <location>
        <begin position="173"/>
        <end position="190"/>
    </location>
</feature>
<feature type="compositionally biased region" description="Basic and acidic residues" evidence="2">
    <location>
        <begin position="612"/>
        <end position="634"/>
    </location>
</feature>
<feature type="region of interest" description="Disordered" evidence="2">
    <location>
        <begin position="930"/>
        <end position="1011"/>
    </location>
</feature>
<organism evidence="3 4">
    <name type="scientific">Caenorhabditis briggsae</name>
    <dbReference type="NCBI Taxonomy" id="6238"/>
    <lineage>
        <taxon>Eukaryota</taxon>
        <taxon>Metazoa</taxon>
        <taxon>Ecdysozoa</taxon>
        <taxon>Nematoda</taxon>
        <taxon>Chromadorea</taxon>
        <taxon>Rhabditida</taxon>
        <taxon>Rhabditina</taxon>
        <taxon>Rhabditomorpha</taxon>
        <taxon>Rhabditoidea</taxon>
        <taxon>Rhabditidae</taxon>
        <taxon>Peloderinae</taxon>
        <taxon>Caenorhabditis</taxon>
    </lineage>
</organism>
<feature type="region of interest" description="Disordered" evidence="2">
    <location>
        <begin position="605"/>
        <end position="634"/>
    </location>
</feature>
<feature type="compositionally biased region" description="Basic and acidic residues" evidence="2">
    <location>
        <begin position="706"/>
        <end position="730"/>
    </location>
</feature>
<feature type="region of interest" description="Disordered" evidence="2">
    <location>
        <begin position="706"/>
        <end position="737"/>
    </location>
</feature>
<keyword evidence="1" id="KW-0175">Coiled coil</keyword>
<feature type="region of interest" description="Disordered" evidence="2">
    <location>
        <begin position="1062"/>
        <end position="1086"/>
    </location>
</feature>
<feature type="compositionally biased region" description="Polar residues" evidence="2">
    <location>
        <begin position="1211"/>
        <end position="1220"/>
    </location>
</feature>
<proteinExistence type="predicted"/>
<feature type="coiled-coil region" evidence="1">
    <location>
        <begin position="1239"/>
        <end position="1299"/>
    </location>
</feature>
<accession>A0AAE9D5F1</accession>
<gene>
    <name evidence="3" type="ORF">L3Y34_004768</name>
</gene>
<feature type="compositionally biased region" description="Basic and acidic residues" evidence="2">
    <location>
        <begin position="856"/>
        <end position="879"/>
    </location>
</feature>
<reference evidence="3 4" key="1">
    <citation type="submission" date="2022-05" db="EMBL/GenBank/DDBJ databases">
        <title>Chromosome-level reference genomes for two strains of Caenorhabditis briggsae: an improved platform for comparative genomics.</title>
        <authorList>
            <person name="Stevens L."/>
            <person name="Andersen E.C."/>
        </authorList>
    </citation>
    <scope>NUCLEOTIDE SEQUENCE [LARGE SCALE GENOMIC DNA]</scope>
    <source>
        <strain evidence="3">QX1410_ONT</strain>
        <tissue evidence="3">Whole-organism</tissue>
    </source>
</reference>
<protein>
    <submittedName>
        <fullName evidence="3">Uncharacterized protein</fullName>
    </submittedName>
</protein>
<name>A0AAE9D5F1_CAEBR</name>
<dbReference type="Proteomes" id="UP000827892">
    <property type="component" value="Chromosome IV"/>
</dbReference>
<evidence type="ECO:0000313" key="4">
    <source>
        <dbReference type="Proteomes" id="UP000827892"/>
    </source>
</evidence>
<feature type="compositionally biased region" description="Polar residues" evidence="2">
    <location>
        <begin position="322"/>
        <end position="333"/>
    </location>
</feature>
<feature type="compositionally biased region" description="Basic and acidic residues" evidence="2">
    <location>
        <begin position="949"/>
        <end position="964"/>
    </location>
</feature>